<proteinExistence type="predicted"/>
<organism evidence="3 4">
    <name type="scientific">Flintibacter hominis</name>
    <dbReference type="NCBI Taxonomy" id="2763048"/>
    <lineage>
        <taxon>Bacteria</taxon>
        <taxon>Bacillati</taxon>
        <taxon>Bacillota</taxon>
        <taxon>Clostridia</taxon>
        <taxon>Eubacteriales</taxon>
        <taxon>Flintibacter</taxon>
    </lineage>
</organism>
<dbReference type="SUPFAM" id="SSF53822">
    <property type="entry name" value="Periplasmic binding protein-like I"/>
    <property type="match status" value="1"/>
</dbReference>
<dbReference type="GO" id="GO:0030288">
    <property type="term" value="C:outer membrane-bounded periplasmic space"/>
    <property type="evidence" value="ECO:0007669"/>
    <property type="project" value="TreeGrafter"/>
</dbReference>
<feature type="domain" description="Periplasmic binding protein" evidence="2">
    <location>
        <begin position="44"/>
        <end position="286"/>
    </location>
</feature>
<dbReference type="Gene3D" id="3.40.50.2300">
    <property type="match status" value="2"/>
</dbReference>
<dbReference type="PANTHER" id="PTHR30036">
    <property type="entry name" value="D-XYLOSE-BINDING PERIPLASMIC PROTEIN"/>
    <property type="match status" value="1"/>
</dbReference>
<dbReference type="AlphaFoldDB" id="A0A8J6MCT7"/>
<dbReference type="InterPro" id="IPR028082">
    <property type="entry name" value="Peripla_BP_I"/>
</dbReference>
<comment type="caution">
    <text evidence="3">The sequence shown here is derived from an EMBL/GenBank/DDBJ whole genome shotgun (WGS) entry which is preliminary data.</text>
</comment>
<dbReference type="Proteomes" id="UP000628736">
    <property type="component" value="Unassembled WGS sequence"/>
</dbReference>
<name>A0A8J6MCT7_9FIRM</name>
<sequence length="317" mass="33407">MKKRRSALIQLAILTALGAAVALTLLLPQMSGLHRRPQPLELSVIIREQDSSFWTNTRMGMEQAAGELGAELRFLTLATANDGREQWELLQREIEQGADALVVAPADPAALEKSLGELDRDVPVVTLESPLEGADLSVVVPNAEMGASLAQAALEDWKGGTVLLLDTAPHCTAVAQRLAAAKDLLAGAGVETQVETVSVDSLASQLPELLRQLSPAQMMTFEPAATEAAASVKSLEGLSADLYGVGATAAVVAALDQGALSAVAAWSDYAAGYLAVDGAAKLARGERSEMKPPPFFLIRGEDIYEPDNQKLLFPVTS</sequence>
<dbReference type="EMBL" id="JACOPO010000003">
    <property type="protein sequence ID" value="MBC5722211.1"/>
    <property type="molecule type" value="Genomic_DNA"/>
</dbReference>
<evidence type="ECO:0000256" key="1">
    <source>
        <dbReference type="ARBA" id="ARBA00004196"/>
    </source>
</evidence>
<dbReference type="InterPro" id="IPR025997">
    <property type="entry name" value="SBP_2_dom"/>
</dbReference>
<reference evidence="3" key="1">
    <citation type="submission" date="2020-08" db="EMBL/GenBank/DDBJ databases">
        <title>Genome public.</title>
        <authorList>
            <person name="Liu C."/>
            <person name="Sun Q."/>
        </authorList>
    </citation>
    <scope>NUCLEOTIDE SEQUENCE</scope>
    <source>
        <strain evidence="3">NSJ-23</strain>
    </source>
</reference>
<comment type="subcellular location">
    <subcellularLocation>
        <location evidence="1">Cell envelope</location>
    </subcellularLocation>
</comment>
<evidence type="ECO:0000313" key="3">
    <source>
        <dbReference type="EMBL" id="MBC5722211.1"/>
    </source>
</evidence>
<keyword evidence="4" id="KW-1185">Reference proteome</keyword>
<dbReference type="PANTHER" id="PTHR30036:SF8">
    <property type="entry name" value="ABC-TYPE SUGAR TRANSPORT SYSTEM PERIPLASMIC COMPONENT-LIKE PROTEIN"/>
    <property type="match status" value="1"/>
</dbReference>
<accession>A0A8J6MCT7</accession>
<evidence type="ECO:0000259" key="2">
    <source>
        <dbReference type="Pfam" id="PF13407"/>
    </source>
</evidence>
<evidence type="ECO:0000313" key="4">
    <source>
        <dbReference type="Proteomes" id="UP000628736"/>
    </source>
</evidence>
<dbReference type="InterPro" id="IPR050555">
    <property type="entry name" value="Bact_Solute-Bind_Prot2"/>
</dbReference>
<protein>
    <submittedName>
        <fullName evidence="3">Substrate-binding domain-containing protein</fullName>
    </submittedName>
</protein>
<dbReference type="RefSeq" id="WP_186852458.1">
    <property type="nucleotide sequence ID" value="NZ_JACOPO010000003.1"/>
</dbReference>
<dbReference type="Pfam" id="PF13407">
    <property type="entry name" value="Peripla_BP_4"/>
    <property type="match status" value="1"/>
</dbReference>
<gene>
    <name evidence="3" type="ORF">H8S11_05245</name>
</gene>
<dbReference type="GO" id="GO:0030246">
    <property type="term" value="F:carbohydrate binding"/>
    <property type="evidence" value="ECO:0007669"/>
    <property type="project" value="TreeGrafter"/>
</dbReference>